<protein>
    <submittedName>
        <fullName evidence="1">Uncharacterized protein</fullName>
    </submittedName>
</protein>
<comment type="caution">
    <text evidence="1">The sequence shown here is derived from an EMBL/GenBank/DDBJ whole genome shotgun (WGS) entry which is preliminary data.</text>
</comment>
<name>A0A1Q9DB01_SYMMI</name>
<dbReference type="OrthoDB" id="10309436at2759"/>
<dbReference type="Proteomes" id="UP000186817">
    <property type="component" value="Unassembled WGS sequence"/>
</dbReference>
<sequence>MGEKERLDGASIAMGGGKKRMLMMLSDLLIYTPTLPLQDVSNGDNPTVSLVDVIADHTDEKDFEDAAEIDRGFQFIQNEGPRPATEMAQLRWMTKKAGASKSPLGRSVPMAQVRSNQTRLNSRGGKELDDKYLDQGALRRRSGHFAFVSTKVTPRTSNGLIDLDSPERPTASFSRIPVNVSRVRLVPDTETAAPASFSSTGPPTAVMPELENFMDFEYPEDDAALDAVATQKKMLSKKRNLIPVIHYEEDPFVVLIYRITAGNSILTREIRFAHWLYSNRSQNLWTNTGKILKQLLAK</sequence>
<gene>
    <name evidence="1" type="ORF">AK812_SmicGene25899</name>
</gene>
<dbReference type="AlphaFoldDB" id="A0A1Q9DB01"/>
<evidence type="ECO:0000313" key="1">
    <source>
        <dbReference type="EMBL" id="OLP92310.1"/>
    </source>
</evidence>
<organism evidence="1 2">
    <name type="scientific">Symbiodinium microadriaticum</name>
    <name type="common">Dinoflagellate</name>
    <name type="synonym">Zooxanthella microadriatica</name>
    <dbReference type="NCBI Taxonomy" id="2951"/>
    <lineage>
        <taxon>Eukaryota</taxon>
        <taxon>Sar</taxon>
        <taxon>Alveolata</taxon>
        <taxon>Dinophyceae</taxon>
        <taxon>Suessiales</taxon>
        <taxon>Symbiodiniaceae</taxon>
        <taxon>Symbiodinium</taxon>
    </lineage>
</organism>
<evidence type="ECO:0000313" key="2">
    <source>
        <dbReference type="Proteomes" id="UP000186817"/>
    </source>
</evidence>
<accession>A0A1Q9DB01</accession>
<reference evidence="1 2" key="1">
    <citation type="submission" date="2016-02" db="EMBL/GenBank/DDBJ databases">
        <title>Genome analysis of coral dinoflagellate symbionts highlights evolutionary adaptations to a symbiotic lifestyle.</title>
        <authorList>
            <person name="Aranda M."/>
            <person name="Li Y."/>
            <person name="Liew Y.J."/>
            <person name="Baumgarten S."/>
            <person name="Simakov O."/>
            <person name="Wilson M."/>
            <person name="Piel J."/>
            <person name="Ashoor H."/>
            <person name="Bougouffa S."/>
            <person name="Bajic V.B."/>
            <person name="Ryu T."/>
            <person name="Ravasi T."/>
            <person name="Bayer T."/>
            <person name="Micklem G."/>
            <person name="Kim H."/>
            <person name="Bhak J."/>
            <person name="Lajeunesse T.C."/>
            <person name="Voolstra C.R."/>
        </authorList>
    </citation>
    <scope>NUCLEOTIDE SEQUENCE [LARGE SCALE GENOMIC DNA]</scope>
    <source>
        <strain evidence="1 2">CCMP2467</strain>
    </source>
</reference>
<keyword evidence="2" id="KW-1185">Reference proteome</keyword>
<proteinExistence type="predicted"/>
<dbReference type="EMBL" id="LSRX01000627">
    <property type="protein sequence ID" value="OLP92310.1"/>
    <property type="molecule type" value="Genomic_DNA"/>
</dbReference>